<dbReference type="PANTHER" id="PTHR35467:SF2">
    <property type="entry name" value="PROTEIN NEOXANTHIN-DEFICIENT 1"/>
    <property type="match status" value="1"/>
</dbReference>
<dbReference type="InterPro" id="IPR023375">
    <property type="entry name" value="ADC_dom_sf"/>
</dbReference>
<dbReference type="SUPFAM" id="SSF160104">
    <property type="entry name" value="Acetoacetate decarboxylase-like"/>
    <property type="match status" value="1"/>
</dbReference>
<dbReference type="AlphaFoldDB" id="A0A834X7J0"/>
<organism evidence="1 2">
    <name type="scientific">Senna tora</name>
    <dbReference type="NCBI Taxonomy" id="362788"/>
    <lineage>
        <taxon>Eukaryota</taxon>
        <taxon>Viridiplantae</taxon>
        <taxon>Streptophyta</taxon>
        <taxon>Embryophyta</taxon>
        <taxon>Tracheophyta</taxon>
        <taxon>Spermatophyta</taxon>
        <taxon>Magnoliopsida</taxon>
        <taxon>eudicotyledons</taxon>
        <taxon>Gunneridae</taxon>
        <taxon>Pentapetalae</taxon>
        <taxon>rosids</taxon>
        <taxon>fabids</taxon>
        <taxon>Fabales</taxon>
        <taxon>Fabaceae</taxon>
        <taxon>Caesalpinioideae</taxon>
        <taxon>Cassia clade</taxon>
        <taxon>Senna</taxon>
    </lineage>
</organism>
<dbReference type="EMBL" id="JAAIUW010000003">
    <property type="protein sequence ID" value="KAF7839104.1"/>
    <property type="molecule type" value="Genomic_DNA"/>
</dbReference>
<dbReference type="PANTHER" id="PTHR35467">
    <property type="match status" value="1"/>
</dbReference>
<sequence length="299" mass="32893">MESGELKCSSTGALYQLHLVRAETARACIPKEFRLVEVFGYTLGGFYLANYEDSPAGVFDELVVMAGLVWNRPTSCAWATRVYVNSDEACNHGRKEFGLPSQVASFSKRITAISRHPKVRKSGFFNTVGIGFDATLSNPKDRLDVQVTEIKCLDATDMCNFSLTSAGLLWVMTIDKHVAVPALNIDQWMGPAIRMSLPSFSGATKYNPNLLKYSCQIECRVRAVKPWKVSRAMPTMSTTNDEREQCGGNNFSTSVMFSKPILALKFSEMKMQVEAPIVLSQSSSNSLEPSVSVTVSAVP</sequence>
<evidence type="ECO:0000313" key="2">
    <source>
        <dbReference type="Proteomes" id="UP000634136"/>
    </source>
</evidence>
<keyword evidence="2" id="KW-1185">Reference proteome</keyword>
<dbReference type="OrthoDB" id="9970474at2759"/>
<dbReference type="InterPro" id="IPR039343">
    <property type="entry name" value="NDX1-like"/>
</dbReference>
<dbReference type="Gene3D" id="2.40.400.10">
    <property type="entry name" value="Acetoacetate decarboxylase-like"/>
    <property type="match status" value="1"/>
</dbReference>
<name>A0A834X7J0_9FABA</name>
<reference evidence="1" key="1">
    <citation type="submission" date="2020-09" db="EMBL/GenBank/DDBJ databases">
        <title>Genome-Enabled Discovery of Anthraquinone Biosynthesis in Senna tora.</title>
        <authorList>
            <person name="Kang S.-H."/>
            <person name="Pandey R.P."/>
            <person name="Lee C.-M."/>
            <person name="Sim J.-S."/>
            <person name="Jeong J.-T."/>
            <person name="Choi B.-S."/>
            <person name="Jung M."/>
            <person name="Ginzburg D."/>
            <person name="Zhao K."/>
            <person name="Won S.Y."/>
            <person name="Oh T.-J."/>
            <person name="Yu Y."/>
            <person name="Kim N.-H."/>
            <person name="Lee O.R."/>
            <person name="Lee T.-H."/>
            <person name="Bashyal P."/>
            <person name="Kim T.-S."/>
            <person name="Lee W.-H."/>
            <person name="Kawkins C."/>
            <person name="Kim C.-K."/>
            <person name="Kim J.S."/>
            <person name="Ahn B.O."/>
            <person name="Rhee S.Y."/>
            <person name="Sohng J.K."/>
        </authorList>
    </citation>
    <scope>NUCLEOTIDE SEQUENCE</scope>
    <source>
        <tissue evidence="1">Leaf</tissue>
    </source>
</reference>
<dbReference type="Proteomes" id="UP000634136">
    <property type="component" value="Unassembled WGS sequence"/>
</dbReference>
<accession>A0A834X7J0</accession>
<gene>
    <name evidence="1" type="ORF">G2W53_007586</name>
</gene>
<comment type="caution">
    <text evidence="1">The sequence shown here is derived from an EMBL/GenBank/DDBJ whole genome shotgun (WGS) entry which is preliminary data.</text>
</comment>
<evidence type="ECO:0000313" key="1">
    <source>
        <dbReference type="EMBL" id="KAF7839104.1"/>
    </source>
</evidence>
<protein>
    <submittedName>
        <fullName evidence="1">Protein NEOXANTHIN-DEFICIENT 1 isoform X2</fullName>
    </submittedName>
</protein>
<proteinExistence type="predicted"/>